<keyword evidence="2" id="KW-1133">Transmembrane helix</keyword>
<keyword evidence="4" id="KW-1185">Reference proteome</keyword>
<keyword evidence="2" id="KW-0812">Transmembrane</keyword>
<evidence type="ECO:0000256" key="1">
    <source>
        <dbReference type="SAM" id="MobiDB-lite"/>
    </source>
</evidence>
<evidence type="ECO:0000313" key="4">
    <source>
        <dbReference type="Proteomes" id="UP001642540"/>
    </source>
</evidence>
<proteinExistence type="predicted"/>
<feature type="region of interest" description="Disordered" evidence="1">
    <location>
        <begin position="14"/>
        <end position="35"/>
    </location>
</feature>
<reference evidence="3 4" key="1">
    <citation type="submission" date="2024-08" db="EMBL/GenBank/DDBJ databases">
        <authorList>
            <person name="Cucini C."/>
            <person name="Frati F."/>
        </authorList>
    </citation>
    <scope>NUCLEOTIDE SEQUENCE [LARGE SCALE GENOMIC DNA]</scope>
</reference>
<protein>
    <submittedName>
        <fullName evidence="3">Uncharacterized protein</fullName>
    </submittedName>
</protein>
<evidence type="ECO:0000313" key="3">
    <source>
        <dbReference type="EMBL" id="CAL8119168.1"/>
    </source>
</evidence>
<feature type="region of interest" description="Disordered" evidence="1">
    <location>
        <begin position="104"/>
        <end position="132"/>
    </location>
</feature>
<dbReference type="EMBL" id="CAXLJM020000058">
    <property type="protein sequence ID" value="CAL8119168.1"/>
    <property type="molecule type" value="Genomic_DNA"/>
</dbReference>
<name>A0ABP1R6L6_9HEXA</name>
<comment type="caution">
    <text evidence="3">The sequence shown here is derived from an EMBL/GenBank/DDBJ whole genome shotgun (WGS) entry which is preliminary data.</text>
</comment>
<feature type="compositionally biased region" description="Low complexity" evidence="1">
    <location>
        <begin position="14"/>
        <end position="27"/>
    </location>
</feature>
<gene>
    <name evidence="3" type="ORF">ODALV1_LOCUS18424</name>
</gene>
<organism evidence="3 4">
    <name type="scientific">Orchesella dallaii</name>
    <dbReference type="NCBI Taxonomy" id="48710"/>
    <lineage>
        <taxon>Eukaryota</taxon>
        <taxon>Metazoa</taxon>
        <taxon>Ecdysozoa</taxon>
        <taxon>Arthropoda</taxon>
        <taxon>Hexapoda</taxon>
        <taxon>Collembola</taxon>
        <taxon>Entomobryomorpha</taxon>
        <taxon>Entomobryoidea</taxon>
        <taxon>Orchesellidae</taxon>
        <taxon>Orchesellinae</taxon>
        <taxon>Orchesella</taxon>
    </lineage>
</organism>
<dbReference type="Proteomes" id="UP001642540">
    <property type="component" value="Unassembled WGS sequence"/>
</dbReference>
<keyword evidence="2" id="KW-0472">Membrane</keyword>
<feature type="compositionally biased region" description="Basic and acidic residues" evidence="1">
    <location>
        <begin position="106"/>
        <end position="116"/>
    </location>
</feature>
<accession>A0ABP1R6L6</accession>
<evidence type="ECO:0000256" key="2">
    <source>
        <dbReference type="SAM" id="Phobius"/>
    </source>
</evidence>
<feature type="transmembrane region" description="Helical" evidence="2">
    <location>
        <begin position="41"/>
        <end position="66"/>
    </location>
</feature>
<sequence>MGKGSGEKKLCLPFFRTTTTSTSPRSSLPDPGALDADPLRIANIIAITLMYALVVGAIGVGIWWWSNHNGREILGRFWNPRPGSPPPPLHPQADVHIDDLLNFEPPRQRADPDPSPRRYPARNRVKPDRYVP</sequence>